<accession>A0A150WH13</accession>
<protein>
    <submittedName>
        <fullName evidence="1">Uncharacterized protein</fullName>
    </submittedName>
</protein>
<name>A0A150WH13_BDEBC</name>
<comment type="caution">
    <text evidence="1">The sequence shown here is derived from an EMBL/GenBank/DDBJ whole genome shotgun (WGS) entry which is preliminary data.</text>
</comment>
<dbReference type="EMBL" id="LUKE01000005">
    <property type="protein sequence ID" value="KYG62381.1"/>
    <property type="molecule type" value="Genomic_DNA"/>
</dbReference>
<proteinExistence type="predicted"/>
<reference evidence="1 2" key="1">
    <citation type="submission" date="2016-03" db="EMBL/GenBank/DDBJ databases">
        <authorList>
            <person name="Ploux O."/>
        </authorList>
    </citation>
    <scope>NUCLEOTIDE SEQUENCE [LARGE SCALE GENOMIC DNA]</scope>
    <source>
        <strain evidence="1 2">R0</strain>
    </source>
</reference>
<sequence>MKQRETKLKMLAAILMTLITLFYFLATIPGLREVQPVHSVRRGFQTLGWKTQWSMFAPGPRREYPVVLTARFYSNVSSHQFSEQKIFDFYSLREHGFFKGVDQTLWALFYIRLWGETDCRTNCENFLDALVTKRKSISGEKILRAELVWQEGRIPNINEGILTLQDMRRLPPTEVIGFSKTYEP</sequence>
<dbReference type="AlphaFoldDB" id="A0A150WH13"/>
<gene>
    <name evidence="1" type="ORF">AZI86_16215</name>
</gene>
<evidence type="ECO:0000313" key="1">
    <source>
        <dbReference type="EMBL" id="KYG62381.1"/>
    </source>
</evidence>
<evidence type="ECO:0000313" key="2">
    <source>
        <dbReference type="Proteomes" id="UP000075320"/>
    </source>
</evidence>
<dbReference type="Proteomes" id="UP000075320">
    <property type="component" value="Unassembled WGS sequence"/>
</dbReference>
<keyword evidence="2" id="KW-1185">Reference proteome</keyword>
<organism evidence="1 2">
    <name type="scientific">Bdellovibrio bacteriovorus</name>
    <dbReference type="NCBI Taxonomy" id="959"/>
    <lineage>
        <taxon>Bacteria</taxon>
        <taxon>Pseudomonadati</taxon>
        <taxon>Bdellovibrionota</taxon>
        <taxon>Bdellovibrionia</taxon>
        <taxon>Bdellovibrionales</taxon>
        <taxon>Pseudobdellovibrionaceae</taxon>
        <taxon>Bdellovibrio</taxon>
    </lineage>
</organism>